<feature type="transmembrane region" description="Helical" evidence="6">
    <location>
        <begin position="311"/>
        <end position="334"/>
    </location>
</feature>
<evidence type="ECO:0000313" key="7">
    <source>
        <dbReference type="EMBL" id="MBB5747101.1"/>
    </source>
</evidence>
<dbReference type="Pfam" id="PF13520">
    <property type="entry name" value="AA_permease_2"/>
    <property type="match status" value="1"/>
</dbReference>
<feature type="transmembrane region" description="Helical" evidence="6">
    <location>
        <begin position="182"/>
        <end position="205"/>
    </location>
</feature>
<feature type="transmembrane region" description="Helical" evidence="6">
    <location>
        <begin position="421"/>
        <end position="439"/>
    </location>
</feature>
<dbReference type="PANTHER" id="PTHR43243:SF4">
    <property type="entry name" value="CATIONIC AMINO ACID TRANSPORTER 4"/>
    <property type="match status" value="1"/>
</dbReference>
<dbReference type="AlphaFoldDB" id="A0A7W9FF46"/>
<feature type="transmembrane region" description="Helical" evidence="6">
    <location>
        <begin position="388"/>
        <end position="409"/>
    </location>
</feature>
<evidence type="ECO:0000256" key="5">
    <source>
        <dbReference type="ARBA" id="ARBA00023136"/>
    </source>
</evidence>
<organism evidence="7 8">
    <name type="scientific">Brevundimonas variabilis</name>
    <dbReference type="NCBI Taxonomy" id="74312"/>
    <lineage>
        <taxon>Bacteria</taxon>
        <taxon>Pseudomonadati</taxon>
        <taxon>Pseudomonadota</taxon>
        <taxon>Alphaproteobacteria</taxon>
        <taxon>Caulobacterales</taxon>
        <taxon>Caulobacteraceae</taxon>
        <taxon>Brevundimonas</taxon>
    </lineage>
</organism>
<keyword evidence="3 6" id="KW-0812">Transmembrane</keyword>
<dbReference type="PANTHER" id="PTHR43243">
    <property type="entry name" value="INNER MEMBRANE TRANSPORTER YGJI-RELATED"/>
    <property type="match status" value="1"/>
</dbReference>
<proteinExistence type="predicted"/>
<sequence length="478" mass="49614">MAFWNRRRSIEAITSFEGGSRLKATMSWPHLIALGVGAIVGTGIYTLIGVGAAKAGPAVMLAFLVAGLVCVFAALAYAELATMIPASGSAYTYSYAALGEMLAWVIGWSLILEYSLVVSAVAVGWAGYFNGFMESIGWALPAALTSGPFGTDTPGIVNLPAVGIVGVVAGMLMLGTRESATVNAVLVVIKVLALIAFVAIAAPHFDPANLQPFMPFGFGKTVDSNGVEVGVMAAAAIIFFAFYGFDAVSTAAEETRNPKRDLTIGIVGSMVVCIIIYMVVAAAAVGSMPFGQFAGSPEPLAFIARTLGSETAATIIAGAAIIALPTVLLAFMYGQSRIFFVMARDGMLPRALAKVSAKRGSPVLMTGVTAVLMAVVAGLFSLGELAALANAGTLAAFIAVGASLIVLRIQQPNRERMFKAPAWPLVGAGAILGCIYLFISLPVSTQVNFFIWNGAGLVIYLLFARRNTRIAKGEETAA</sequence>
<comment type="subcellular location">
    <subcellularLocation>
        <location evidence="1">Membrane</location>
        <topology evidence="1">Multi-pass membrane protein</topology>
    </subcellularLocation>
</comment>
<feature type="transmembrane region" description="Helical" evidence="6">
    <location>
        <begin position="31"/>
        <end position="52"/>
    </location>
</feature>
<dbReference type="RefSeq" id="WP_183214053.1">
    <property type="nucleotide sequence ID" value="NZ_JACHOR010000004.1"/>
</dbReference>
<evidence type="ECO:0000256" key="6">
    <source>
        <dbReference type="SAM" id="Phobius"/>
    </source>
</evidence>
<reference evidence="7 8" key="1">
    <citation type="submission" date="2020-08" db="EMBL/GenBank/DDBJ databases">
        <title>Genomic Encyclopedia of Type Strains, Phase IV (KMG-IV): sequencing the most valuable type-strain genomes for metagenomic binning, comparative biology and taxonomic classification.</title>
        <authorList>
            <person name="Goeker M."/>
        </authorList>
    </citation>
    <scope>NUCLEOTIDE SEQUENCE [LARGE SCALE GENOMIC DNA]</scope>
    <source>
        <strain evidence="7 8">DSM 4737</strain>
    </source>
</reference>
<feature type="transmembrane region" description="Helical" evidence="6">
    <location>
        <begin position="445"/>
        <end position="463"/>
    </location>
</feature>
<feature type="transmembrane region" description="Helical" evidence="6">
    <location>
        <begin position="156"/>
        <end position="175"/>
    </location>
</feature>
<dbReference type="Gene3D" id="1.20.1740.10">
    <property type="entry name" value="Amino acid/polyamine transporter I"/>
    <property type="match status" value="1"/>
</dbReference>
<keyword evidence="5 6" id="KW-0472">Membrane</keyword>
<dbReference type="PIRSF" id="PIRSF006060">
    <property type="entry name" value="AA_transporter"/>
    <property type="match status" value="1"/>
</dbReference>
<feature type="transmembrane region" description="Helical" evidence="6">
    <location>
        <begin position="101"/>
        <end position="128"/>
    </location>
</feature>
<keyword evidence="2" id="KW-0813">Transport</keyword>
<dbReference type="EMBL" id="JACHOR010000004">
    <property type="protein sequence ID" value="MBB5747101.1"/>
    <property type="molecule type" value="Genomic_DNA"/>
</dbReference>
<accession>A0A7W9FF46</accession>
<dbReference type="GO" id="GO:0016020">
    <property type="term" value="C:membrane"/>
    <property type="evidence" value="ECO:0007669"/>
    <property type="project" value="UniProtKB-SubCell"/>
</dbReference>
<dbReference type="GO" id="GO:0015171">
    <property type="term" value="F:amino acid transmembrane transporter activity"/>
    <property type="evidence" value="ECO:0007669"/>
    <property type="project" value="TreeGrafter"/>
</dbReference>
<name>A0A7W9FF46_9CAUL</name>
<keyword evidence="4 6" id="KW-1133">Transmembrane helix</keyword>
<evidence type="ECO:0000256" key="2">
    <source>
        <dbReference type="ARBA" id="ARBA00022448"/>
    </source>
</evidence>
<feature type="transmembrane region" description="Helical" evidence="6">
    <location>
        <begin position="225"/>
        <end position="245"/>
    </location>
</feature>
<dbReference type="InterPro" id="IPR002293">
    <property type="entry name" value="AA/rel_permease1"/>
</dbReference>
<dbReference type="Proteomes" id="UP000545037">
    <property type="component" value="Unassembled WGS sequence"/>
</dbReference>
<evidence type="ECO:0000313" key="8">
    <source>
        <dbReference type="Proteomes" id="UP000545037"/>
    </source>
</evidence>
<gene>
    <name evidence="7" type="ORF">GGR13_002708</name>
</gene>
<comment type="caution">
    <text evidence="7">The sequence shown here is derived from an EMBL/GenBank/DDBJ whole genome shotgun (WGS) entry which is preliminary data.</text>
</comment>
<feature type="transmembrane region" description="Helical" evidence="6">
    <location>
        <begin position="363"/>
        <end position="382"/>
    </location>
</feature>
<evidence type="ECO:0000256" key="4">
    <source>
        <dbReference type="ARBA" id="ARBA00022989"/>
    </source>
</evidence>
<protein>
    <submittedName>
        <fullName evidence="7">APA family basic amino acid/polyamine antiporter</fullName>
    </submittedName>
</protein>
<keyword evidence="8" id="KW-1185">Reference proteome</keyword>
<feature type="transmembrane region" description="Helical" evidence="6">
    <location>
        <begin position="58"/>
        <end position="80"/>
    </location>
</feature>
<evidence type="ECO:0000256" key="3">
    <source>
        <dbReference type="ARBA" id="ARBA00022692"/>
    </source>
</evidence>
<evidence type="ECO:0000256" key="1">
    <source>
        <dbReference type="ARBA" id="ARBA00004141"/>
    </source>
</evidence>
<feature type="transmembrane region" description="Helical" evidence="6">
    <location>
        <begin position="266"/>
        <end position="291"/>
    </location>
</feature>